<sequence>MLMAGMELSINSIVINWGRTSRIERLTIGLRLQIASQSVREERRRRTAEKGSDRIALITGQIKSLPPSPPPSPQQPRPPPINVSTRFKDDNPKGSTLQTQEASNEVSTQNNVANEQPEGVDGSTKIQPPVDTTTIVQKAQTDTDRPPQRRRRTKFFTSKRLNSCIVASENTRMCVSLIIAFLVVLSYVDYGFFGMNIVNSESVVASRPLYIILLTDVTVVMARLVYIREADEEERVVSRSQDNEGQSWAAAVKLLERGLVVFQAIRGIFIDFSVYAVVVICGLSFV</sequence>
<dbReference type="EMBL" id="JBEDUW010000006">
    <property type="protein sequence ID" value="KAK9923321.1"/>
    <property type="molecule type" value="Genomic_DNA"/>
</dbReference>
<protein>
    <submittedName>
        <fullName evidence="3">Uncharacterized protein</fullName>
    </submittedName>
</protein>
<feature type="compositionally biased region" description="Polar residues" evidence="1">
    <location>
        <begin position="93"/>
        <end position="114"/>
    </location>
</feature>
<evidence type="ECO:0000256" key="2">
    <source>
        <dbReference type="SAM" id="Phobius"/>
    </source>
</evidence>
<reference evidence="3 4" key="1">
    <citation type="journal article" date="2023" name="G3 (Bethesda)">
        <title>A chromosome-length genome assembly and annotation of blackberry (Rubus argutus, cv. 'Hillquist').</title>
        <authorList>
            <person name="Bruna T."/>
            <person name="Aryal R."/>
            <person name="Dudchenko O."/>
            <person name="Sargent D.J."/>
            <person name="Mead D."/>
            <person name="Buti M."/>
            <person name="Cavallini A."/>
            <person name="Hytonen T."/>
            <person name="Andres J."/>
            <person name="Pham M."/>
            <person name="Weisz D."/>
            <person name="Mascagni F."/>
            <person name="Usai G."/>
            <person name="Natali L."/>
            <person name="Bassil N."/>
            <person name="Fernandez G.E."/>
            <person name="Lomsadze A."/>
            <person name="Armour M."/>
            <person name="Olukolu B."/>
            <person name="Poorten T."/>
            <person name="Britton C."/>
            <person name="Davik J."/>
            <person name="Ashrafi H."/>
            <person name="Aiden E.L."/>
            <person name="Borodovsky M."/>
            <person name="Worthington M."/>
        </authorList>
    </citation>
    <scope>NUCLEOTIDE SEQUENCE [LARGE SCALE GENOMIC DNA]</scope>
    <source>
        <strain evidence="3">PI 553951</strain>
    </source>
</reference>
<organism evidence="3 4">
    <name type="scientific">Rubus argutus</name>
    <name type="common">Southern blackberry</name>
    <dbReference type="NCBI Taxonomy" id="59490"/>
    <lineage>
        <taxon>Eukaryota</taxon>
        <taxon>Viridiplantae</taxon>
        <taxon>Streptophyta</taxon>
        <taxon>Embryophyta</taxon>
        <taxon>Tracheophyta</taxon>
        <taxon>Spermatophyta</taxon>
        <taxon>Magnoliopsida</taxon>
        <taxon>eudicotyledons</taxon>
        <taxon>Gunneridae</taxon>
        <taxon>Pentapetalae</taxon>
        <taxon>rosids</taxon>
        <taxon>fabids</taxon>
        <taxon>Rosales</taxon>
        <taxon>Rosaceae</taxon>
        <taxon>Rosoideae</taxon>
        <taxon>Rosoideae incertae sedis</taxon>
        <taxon>Rubus</taxon>
    </lineage>
</organism>
<proteinExistence type="predicted"/>
<feature type="region of interest" description="Disordered" evidence="1">
    <location>
        <begin position="37"/>
        <end position="153"/>
    </location>
</feature>
<feature type="compositionally biased region" description="Basic and acidic residues" evidence="1">
    <location>
        <begin position="39"/>
        <end position="53"/>
    </location>
</feature>
<feature type="transmembrane region" description="Helical" evidence="2">
    <location>
        <begin position="208"/>
        <end position="226"/>
    </location>
</feature>
<keyword evidence="4" id="KW-1185">Reference proteome</keyword>
<accession>A0AAW1WHD5</accession>
<feature type="transmembrane region" description="Helical" evidence="2">
    <location>
        <begin position="170"/>
        <end position="188"/>
    </location>
</feature>
<dbReference type="PANTHER" id="PTHR35469">
    <property type="entry name" value="TRANSMEMBRANE PROTEIN"/>
    <property type="match status" value="1"/>
</dbReference>
<comment type="caution">
    <text evidence="3">The sequence shown here is derived from an EMBL/GenBank/DDBJ whole genome shotgun (WGS) entry which is preliminary data.</text>
</comment>
<keyword evidence="2" id="KW-0812">Transmembrane</keyword>
<evidence type="ECO:0000313" key="4">
    <source>
        <dbReference type="Proteomes" id="UP001457282"/>
    </source>
</evidence>
<name>A0AAW1WHD5_RUBAR</name>
<feature type="compositionally biased region" description="Pro residues" evidence="1">
    <location>
        <begin position="66"/>
        <end position="81"/>
    </location>
</feature>
<dbReference type="PANTHER" id="PTHR35469:SF5">
    <property type="entry name" value="TRANSMEMBRANE PROTEIN"/>
    <property type="match status" value="1"/>
</dbReference>
<evidence type="ECO:0000256" key="1">
    <source>
        <dbReference type="SAM" id="MobiDB-lite"/>
    </source>
</evidence>
<dbReference type="Proteomes" id="UP001457282">
    <property type="component" value="Unassembled WGS sequence"/>
</dbReference>
<feature type="transmembrane region" description="Helical" evidence="2">
    <location>
        <begin position="264"/>
        <end position="285"/>
    </location>
</feature>
<gene>
    <name evidence="3" type="ORF">M0R45_031747</name>
</gene>
<feature type="compositionally biased region" description="Polar residues" evidence="1">
    <location>
        <begin position="124"/>
        <end position="139"/>
    </location>
</feature>
<keyword evidence="2" id="KW-1133">Transmembrane helix</keyword>
<keyword evidence="2" id="KW-0472">Membrane</keyword>
<dbReference type="AlphaFoldDB" id="A0AAW1WHD5"/>
<evidence type="ECO:0000313" key="3">
    <source>
        <dbReference type="EMBL" id="KAK9923321.1"/>
    </source>
</evidence>